<proteinExistence type="predicted"/>
<gene>
    <name evidence="1" type="ORF">EV192_104450</name>
</gene>
<reference evidence="1 2" key="1">
    <citation type="submission" date="2019-03" db="EMBL/GenBank/DDBJ databases">
        <title>Genomic Encyclopedia of Type Strains, Phase IV (KMG-IV): sequencing the most valuable type-strain genomes for metagenomic binning, comparative biology and taxonomic classification.</title>
        <authorList>
            <person name="Goeker M."/>
        </authorList>
    </citation>
    <scope>NUCLEOTIDE SEQUENCE [LARGE SCALE GENOMIC DNA]</scope>
    <source>
        <strain evidence="1 2">DSM 45934</strain>
    </source>
</reference>
<dbReference type="RefSeq" id="WP_132117631.1">
    <property type="nucleotide sequence ID" value="NZ_SLWS01000004.1"/>
</dbReference>
<dbReference type="Proteomes" id="UP000295680">
    <property type="component" value="Unassembled WGS sequence"/>
</dbReference>
<evidence type="ECO:0000313" key="2">
    <source>
        <dbReference type="Proteomes" id="UP000295680"/>
    </source>
</evidence>
<sequence length="177" mass="19191">MQGGRWPVRGLTAVFAVVALAGCGTSLADLNFRVDDRLHFVSPEVRSTVRPPVAIAWQMDDFRIAGQGSEPPSRGVGYFAIFVDQKTVKPGHTLADVAEGDTLCEGAPNCPNETYLANHGVYTTTNQSFEIPQIPNLPGSKEELQLHAVTIVLMDTAGRRIGESAWEIALRIKKVGF</sequence>
<evidence type="ECO:0008006" key="3">
    <source>
        <dbReference type="Google" id="ProtNLM"/>
    </source>
</evidence>
<organism evidence="1 2">
    <name type="scientific">Actinocrispum wychmicini</name>
    <dbReference type="NCBI Taxonomy" id="1213861"/>
    <lineage>
        <taxon>Bacteria</taxon>
        <taxon>Bacillati</taxon>
        <taxon>Actinomycetota</taxon>
        <taxon>Actinomycetes</taxon>
        <taxon>Pseudonocardiales</taxon>
        <taxon>Pseudonocardiaceae</taxon>
        <taxon>Actinocrispum</taxon>
    </lineage>
</organism>
<dbReference type="OrthoDB" id="3698866at2"/>
<protein>
    <recommendedName>
        <fullName evidence="3">Lipoprotein</fullName>
    </recommendedName>
</protein>
<dbReference type="AlphaFoldDB" id="A0A4R2JL73"/>
<name>A0A4R2JL73_9PSEU</name>
<dbReference type="EMBL" id="SLWS01000004">
    <property type="protein sequence ID" value="TCO59607.1"/>
    <property type="molecule type" value="Genomic_DNA"/>
</dbReference>
<dbReference type="PROSITE" id="PS51257">
    <property type="entry name" value="PROKAR_LIPOPROTEIN"/>
    <property type="match status" value="1"/>
</dbReference>
<comment type="caution">
    <text evidence="1">The sequence shown here is derived from an EMBL/GenBank/DDBJ whole genome shotgun (WGS) entry which is preliminary data.</text>
</comment>
<evidence type="ECO:0000313" key="1">
    <source>
        <dbReference type="EMBL" id="TCO59607.1"/>
    </source>
</evidence>
<keyword evidence="2" id="KW-1185">Reference proteome</keyword>
<accession>A0A4R2JL73</accession>